<dbReference type="AlphaFoldDB" id="A0AAV7HBR4"/>
<evidence type="ECO:0000256" key="8">
    <source>
        <dbReference type="ARBA" id="ARBA00023272"/>
    </source>
</evidence>
<keyword evidence="10" id="KW-0472">Membrane</keyword>
<dbReference type="CDD" id="cd07821">
    <property type="entry name" value="PYR_PYL_RCAR_like"/>
    <property type="match status" value="1"/>
</dbReference>
<dbReference type="InterPro" id="IPR023393">
    <property type="entry name" value="START-like_dom_sf"/>
</dbReference>
<evidence type="ECO:0000256" key="9">
    <source>
        <dbReference type="SAM" id="MobiDB-lite"/>
    </source>
</evidence>
<evidence type="ECO:0000313" key="11">
    <source>
        <dbReference type="EMBL" id="KAH0466317.1"/>
    </source>
</evidence>
<dbReference type="PANTHER" id="PTHR31213:SF138">
    <property type="entry name" value="ABSCISIC ACID RECEPTOR PYL6"/>
    <property type="match status" value="1"/>
</dbReference>
<dbReference type="GO" id="GO:0038023">
    <property type="term" value="F:signaling receptor activity"/>
    <property type="evidence" value="ECO:0007669"/>
    <property type="project" value="TreeGrafter"/>
</dbReference>
<name>A0AAV7HBR4_DENCH</name>
<comment type="caution">
    <text evidence="11">The sequence shown here is derived from an EMBL/GenBank/DDBJ whole genome shotgun (WGS) entry which is preliminary data.</text>
</comment>
<keyword evidence="10" id="KW-1133">Transmembrane helix</keyword>
<keyword evidence="5" id="KW-0938">Abscisic acid signaling pathway</keyword>
<keyword evidence="8" id="KW-0650">Protein phosphatase inhibitor</keyword>
<feature type="transmembrane region" description="Helical" evidence="10">
    <location>
        <begin position="97"/>
        <end position="123"/>
    </location>
</feature>
<keyword evidence="4" id="KW-0963">Cytoplasm</keyword>
<evidence type="ECO:0000256" key="7">
    <source>
        <dbReference type="ARBA" id="ARBA00023242"/>
    </source>
</evidence>
<evidence type="ECO:0000256" key="3">
    <source>
        <dbReference type="ARBA" id="ARBA00008594"/>
    </source>
</evidence>
<evidence type="ECO:0000256" key="5">
    <source>
        <dbReference type="ARBA" id="ARBA00022682"/>
    </source>
</evidence>
<dbReference type="Pfam" id="PF10604">
    <property type="entry name" value="Polyketide_cyc2"/>
    <property type="match status" value="1"/>
</dbReference>
<sequence>MVSGQEEIRQQPMNERKSSNDRWSGRDLAAIDGKGALQVFSFFSSSPPFFSSSSCEEWEVIYSFFGSGMAHKFVEDQEHAGSVLSNGSYCIGCCICYMAGLVALFPGCCLVCLLFTIICWLGWLTGKLGWLPLVAVLVSLGCWVGGFVSWVAGLVSLGCYLGCWFYNICIGCCICYMAGLVALKPGLLGSYLCFLGCWVGFPWQLSSLLYLFPRVGGFETWVAGLVSLFPGLLGWFPMAAVLLSWLLYLFPRVGGFETWVAGLVSLFPGLLGWFPLAAVLLLIFKIFPLLAANWVGFLLTAVNRSPYNSSPPSSTAAHLHTTMPHTPANPRLDHRHFAAGDISSADELPVAAALLHSHKVGPNQCTSVVVHSTSAPLAAVWSLLRRFDSPQAYKTFVRSCRVISGDGHVGTIRRISVVSGLPASTSTERLEILDDDRHVIGFRIVGGEHRLNNYRSVTSVHPAEYGKDRTVVMESYVVDVPAGNTREETRGFIDTIVRCNLKSLARAAEKEAAAAGGGGERSELTDLFV</sequence>
<dbReference type="GO" id="GO:0005634">
    <property type="term" value="C:nucleus"/>
    <property type="evidence" value="ECO:0007669"/>
    <property type="project" value="UniProtKB-SubCell"/>
</dbReference>
<protein>
    <submittedName>
        <fullName evidence="11">Uncharacterized protein</fullName>
    </submittedName>
</protein>
<dbReference type="InterPro" id="IPR019587">
    <property type="entry name" value="Polyketide_cyclase/dehydratase"/>
</dbReference>
<feature type="transmembrane region" description="Helical" evidence="10">
    <location>
        <begin position="130"/>
        <end position="152"/>
    </location>
</feature>
<feature type="transmembrane region" description="Helical" evidence="10">
    <location>
        <begin position="190"/>
        <end position="212"/>
    </location>
</feature>
<organism evidence="11 12">
    <name type="scientific">Dendrobium chrysotoxum</name>
    <name type="common">Orchid</name>
    <dbReference type="NCBI Taxonomy" id="161865"/>
    <lineage>
        <taxon>Eukaryota</taxon>
        <taxon>Viridiplantae</taxon>
        <taxon>Streptophyta</taxon>
        <taxon>Embryophyta</taxon>
        <taxon>Tracheophyta</taxon>
        <taxon>Spermatophyta</taxon>
        <taxon>Magnoliopsida</taxon>
        <taxon>Liliopsida</taxon>
        <taxon>Asparagales</taxon>
        <taxon>Orchidaceae</taxon>
        <taxon>Epidendroideae</taxon>
        <taxon>Malaxideae</taxon>
        <taxon>Dendrobiinae</taxon>
        <taxon>Dendrobium</taxon>
    </lineage>
</organism>
<dbReference type="Proteomes" id="UP000775213">
    <property type="component" value="Unassembled WGS sequence"/>
</dbReference>
<comment type="subcellular location">
    <subcellularLocation>
        <location evidence="2">Cytoplasm</location>
    </subcellularLocation>
    <subcellularLocation>
        <location evidence="1">Nucleus</location>
    </subcellularLocation>
</comment>
<keyword evidence="7" id="KW-0539">Nucleus</keyword>
<evidence type="ECO:0000256" key="4">
    <source>
        <dbReference type="ARBA" id="ARBA00022490"/>
    </source>
</evidence>
<gene>
    <name evidence="11" type="ORF">IEQ34_006420</name>
</gene>
<dbReference type="Gene3D" id="3.30.530.20">
    <property type="match status" value="1"/>
</dbReference>
<dbReference type="GO" id="GO:0005737">
    <property type="term" value="C:cytoplasm"/>
    <property type="evidence" value="ECO:0007669"/>
    <property type="project" value="UniProtKB-SubCell"/>
</dbReference>
<evidence type="ECO:0000256" key="10">
    <source>
        <dbReference type="SAM" id="Phobius"/>
    </source>
</evidence>
<feature type="transmembrane region" description="Helical" evidence="10">
    <location>
        <begin position="232"/>
        <end position="251"/>
    </location>
</feature>
<dbReference type="EMBL" id="JAGFBR010000006">
    <property type="protein sequence ID" value="KAH0466317.1"/>
    <property type="molecule type" value="Genomic_DNA"/>
</dbReference>
<proteinExistence type="inferred from homology"/>
<evidence type="ECO:0000256" key="2">
    <source>
        <dbReference type="ARBA" id="ARBA00004496"/>
    </source>
</evidence>
<evidence type="ECO:0000256" key="6">
    <source>
        <dbReference type="ARBA" id="ARBA00023170"/>
    </source>
</evidence>
<keyword evidence="6" id="KW-0675">Receptor</keyword>
<feature type="transmembrane region" description="Helical" evidence="10">
    <location>
        <begin position="164"/>
        <end position="183"/>
    </location>
</feature>
<dbReference type="GO" id="GO:0009738">
    <property type="term" value="P:abscisic acid-activated signaling pathway"/>
    <property type="evidence" value="ECO:0007669"/>
    <property type="project" value="UniProtKB-KW"/>
</dbReference>
<keyword evidence="12" id="KW-1185">Reference proteome</keyword>
<evidence type="ECO:0000313" key="12">
    <source>
        <dbReference type="Proteomes" id="UP000775213"/>
    </source>
</evidence>
<dbReference type="GO" id="GO:0010427">
    <property type="term" value="F:abscisic acid binding"/>
    <property type="evidence" value="ECO:0007669"/>
    <property type="project" value="TreeGrafter"/>
</dbReference>
<feature type="region of interest" description="Disordered" evidence="9">
    <location>
        <begin position="1"/>
        <end position="22"/>
    </location>
</feature>
<reference evidence="11 12" key="1">
    <citation type="journal article" date="2021" name="Hortic Res">
        <title>Chromosome-scale assembly of the Dendrobium chrysotoxum genome enhances the understanding of orchid evolution.</title>
        <authorList>
            <person name="Zhang Y."/>
            <person name="Zhang G.Q."/>
            <person name="Zhang D."/>
            <person name="Liu X.D."/>
            <person name="Xu X.Y."/>
            <person name="Sun W.H."/>
            <person name="Yu X."/>
            <person name="Zhu X."/>
            <person name="Wang Z.W."/>
            <person name="Zhao X."/>
            <person name="Zhong W.Y."/>
            <person name="Chen H."/>
            <person name="Yin W.L."/>
            <person name="Huang T."/>
            <person name="Niu S.C."/>
            <person name="Liu Z.J."/>
        </authorList>
    </citation>
    <scope>NUCLEOTIDE SEQUENCE [LARGE SCALE GENOMIC DNA]</scope>
    <source>
        <strain evidence="11">Lindl</strain>
    </source>
</reference>
<dbReference type="PANTHER" id="PTHR31213">
    <property type="entry name" value="OS08G0374000 PROTEIN-RELATED"/>
    <property type="match status" value="1"/>
</dbReference>
<feature type="transmembrane region" description="Helical" evidence="10">
    <location>
        <begin position="258"/>
        <end position="276"/>
    </location>
</feature>
<dbReference type="SUPFAM" id="SSF55961">
    <property type="entry name" value="Bet v1-like"/>
    <property type="match status" value="1"/>
</dbReference>
<evidence type="ECO:0000256" key="1">
    <source>
        <dbReference type="ARBA" id="ARBA00004123"/>
    </source>
</evidence>
<keyword evidence="10" id="KW-0812">Transmembrane</keyword>
<dbReference type="InterPro" id="IPR050279">
    <property type="entry name" value="Plant_def-hormone_signal"/>
</dbReference>
<comment type="similarity">
    <text evidence="3">Belongs to the PYR/PYL/RCAR abscisic acid intracellular receptor family.</text>
</comment>
<dbReference type="GO" id="GO:0004864">
    <property type="term" value="F:protein phosphatase inhibitor activity"/>
    <property type="evidence" value="ECO:0007669"/>
    <property type="project" value="UniProtKB-KW"/>
</dbReference>
<accession>A0AAV7HBR4</accession>